<feature type="transmembrane region" description="Helical" evidence="6">
    <location>
        <begin position="227"/>
        <end position="249"/>
    </location>
</feature>
<comment type="similarity">
    <text evidence="2">Belongs to the EamA transporter family.</text>
</comment>
<dbReference type="PANTHER" id="PTHR32322">
    <property type="entry name" value="INNER MEMBRANE TRANSPORTER"/>
    <property type="match status" value="1"/>
</dbReference>
<dbReference type="Pfam" id="PF00892">
    <property type="entry name" value="EamA"/>
    <property type="match status" value="2"/>
</dbReference>
<feature type="transmembrane region" description="Helical" evidence="6">
    <location>
        <begin position="282"/>
        <end position="301"/>
    </location>
</feature>
<evidence type="ECO:0000256" key="5">
    <source>
        <dbReference type="ARBA" id="ARBA00023136"/>
    </source>
</evidence>
<proteinExistence type="inferred from homology"/>
<feature type="transmembrane region" description="Helical" evidence="6">
    <location>
        <begin position="161"/>
        <end position="180"/>
    </location>
</feature>
<feature type="domain" description="EamA" evidence="7">
    <location>
        <begin position="165"/>
        <end position="299"/>
    </location>
</feature>
<dbReference type="Gene3D" id="1.10.3730.20">
    <property type="match status" value="1"/>
</dbReference>
<feature type="domain" description="EamA" evidence="7">
    <location>
        <begin position="12"/>
        <end position="145"/>
    </location>
</feature>
<protein>
    <submittedName>
        <fullName evidence="8">EamA family transporter</fullName>
    </submittedName>
</protein>
<evidence type="ECO:0000259" key="7">
    <source>
        <dbReference type="Pfam" id="PF00892"/>
    </source>
</evidence>
<evidence type="ECO:0000256" key="2">
    <source>
        <dbReference type="ARBA" id="ARBA00007362"/>
    </source>
</evidence>
<comment type="caution">
    <text evidence="8">The sequence shown here is derived from an EMBL/GenBank/DDBJ whole genome shotgun (WGS) entry which is preliminary data.</text>
</comment>
<evidence type="ECO:0000313" key="9">
    <source>
        <dbReference type="Proteomes" id="UP001431634"/>
    </source>
</evidence>
<dbReference type="InterPro" id="IPR000620">
    <property type="entry name" value="EamA_dom"/>
</dbReference>
<keyword evidence="4 6" id="KW-1133">Transmembrane helix</keyword>
<keyword evidence="3 6" id="KW-0812">Transmembrane</keyword>
<accession>A0ABT6Q0I2</accession>
<keyword evidence="5 6" id="KW-0472">Membrane</keyword>
<keyword evidence="9" id="KW-1185">Reference proteome</keyword>
<dbReference type="SUPFAM" id="SSF103481">
    <property type="entry name" value="Multidrug resistance efflux transporter EmrE"/>
    <property type="match status" value="2"/>
</dbReference>
<comment type="subcellular location">
    <subcellularLocation>
        <location evidence="1">Membrane</location>
        <topology evidence="1">Multi-pass membrane protein</topology>
    </subcellularLocation>
</comment>
<evidence type="ECO:0000256" key="4">
    <source>
        <dbReference type="ARBA" id="ARBA00022989"/>
    </source>
</evidence>
<feature type="transmembrane region" description="Helical" evidence="6">
    <location>
        <begin position="128"/>
        <end position="149"/>
    </location>
</feature>
<reference evidence="8" key="1">
    <citation type="submission" date="2023-05" db="EMBL/GenBank/DDBJ databases">
        <title>Whole genome sequence of Commensalibacter sp.</title>
        <authorList>
            <person name="Charoenyingcharoen P."/>
            <person name="Yukphan P."/>
        </authorList>
    </citation>
    <scope>NUCLEOTIDE SEQUENCE</scope>
    <source>
        <strain evidence="8">TBRC 16381</strain>
    </source>
</reference>
<dbReference type="Proteomes" id="UP001431634">
    <property type="component" value="Unassembled WGS sequence"/>
</dbReference>
<feature type="transmembrane region" description="Helical" evidence="6">
    <location>
        <begin position="40"/>
        <end position="61"/>
    </location>
</feature>
<gene>
    <name evidence="8" type="ORF">QJV27_03665</name>
</gene>
<organism evidence="8 9">
    <name type="scientific">Commensalibacter oyaizuii</name>
    <dbReference type="NCBI Taxonomy" id="3043873"/>
    <lineage>
        <taxon>Bacteria</taxon>
        <taxon>Pseudomonadati</taxon>
        <taxon>Pseudomonadota</taxon>
        <taxon>Alphaproteobacteria</taxon>
        <taxon>Acetobacterales</taxon>
        <taxon>Acetobacteraceae</taxon>
    </lineage>
</organism>
<dbReference type="EMBL" id="JASBAO010000001">
    <property type="protein sequence ID" value="MDI2090483.1"/>
    <property type="molecule type" value="Genomic_DNA"/>
</dbReference>
<dbReference type="PANTHER" id="PTHR32322:SF2">
    <property type="entry name" value="EAMA DOMAIN-CONTAINING PROTEIN"/>
    <property type="match status" value="1"/>
</dbReference>
<dbReference type="InterPro" id="IPR050638">
    <property type="entry name" value="AA-Vitamin_Transporters"/>
</dbReference>
<evidence type="ECO:0000256" key="1">
    <source>
        <dbReference type="ARBA" id="ARBA00004141"/>
    </source>
</evidence>
<feature type="transmembrane region" description="Helical" evidence="6">
    <location>
        <begin position="73"/>
        <end position="91"/>
    </location>
</feature>
<sequence length="316" mass="33857">MNNRNHSKQYIYGIVCIIFSSFLWGTTGVAATFAPTVSAIAIGAAAMGFGGLLQAGFHSRIICKYKSALRKQWIYIVLGGLAVAIYPLAFYKSMNMAGVAIGNVVSIGSAPIITAFIEAILDRQKITLKWGTGAIFGCIGIALLSYPHHQQSGHIISQTNSTMFIGVVMGLIAGFTYAFYSWAARRLIQNNIPSQAAMGSIFGIGGTLLMPVLIATGGSFLTSWQNISVGIYMACIPMFLGYVGFGYGLKNVKASIATTITLLEPVVATLLAVTIVKEQLSPTGWMGITLIIICLIIITWPSRKLISCHSKNRLIS</sequence>
<evidence type="ECO:0000256" key="3">
    <source>
        <dbReference type="ARBA" id="ARBA00022692"/>
    </source>
</evidence>
<feature type="transmembrane region" description="Helical" evidence="6">
    <location>
        <begin position="97"/>
        <end position="121"/>
    </location>
</feature>
<feature type="transmembrane region" description="Helical" evidence="6">
    <location>
        <begin position="12"/>
        <end position="34"/>
    </location>
</feature>
<dbReference type="RefSeq" id="WP_281447621.1">
    <property type="nucleotide sequence ID" value="NZ_JASBAO010000001.1"/>
</dbReference>
<name>A0ABT6Q0I2_9PROT</name>
<feature type="transmembrane region" description="Helical" evidence="6">
    <location>
        <begin position="256"/>
        <end position="276"/>
    </location>
</feature>
<evidence type="ECO:0000256" key="6">
    <source>
        <dbReference type="SAM" id="Phobius"/>
    </source>
</evidence>
<dbReference type="InterPro" id="IPR037185">
    <property type="entry name" value="EmrE-like"/>
</dbReference>
<evidence type="ECO:0000313" key="8">
    <source>
        <dbReference type="EMBL" id="MDI2090483.1"/>
    </source>
</evidence>
<feature type="transmembrane region" description="Helical" evidence="6">
    <location>
        <begin position="201"/>
        <end position="221"/>
    </location>
</feature>